<feature type="region of interest" description="Disordered" evidence="1">
    <location>
        <begin position="32"/>
        <end position="179"/>
    </location>
</feature>
<keyword evidence="3" id="KW-1185">Reference proteome</keyword>
<comment type="caution">
    <text evidence="2">The sequence shown here is derived from an EMBL/GenBank/DDBJ whole genome shotgun (WGS) entry which is preliminary data.</text>
</comment>
<evidence type="ECO:0000313" key="3">
    <source>
        <dbReference type="Proteomes" id="UP000192578"/>
    </source>
</evidence>
<dbReference type="EMBL" id="MTYJ01000125">
    <property type="protein sequence ID" value="OQV13355.1"/>
    <property type="molecule type" value="Genomic_DNA"/>
</dbReference>
<feature type="region of interest" description="Disordered" evidence="1">
    <location>
        <begin position="202"/>
        <end position="270"/>
    </location>
</feature>
<feature type="compositionally biased region" description="Low complexity" evidence="1">
    <location>
        <begin position="211"/>
        <end position="226"/>
    </location>
</feature>
<reference evidence="3" key="1">
    <citation type="submission" date="2017-01" db="EMBL/GenBank/DDBJ databases">
        <title>Comparative genomics of anhydrobiosis in the tardigrade Hypsibius dujardini.</title>
        <authorList>
            <person name="Yoshida Y."/>
            <person name="Koutsovoulos G."/>
            <person name="Laetsch D."/>
            <person name="Stevens L."/>
            <person name="Kumar S."/>
            <person name="Horikawa D."/>
            <person name="Ishino K."/>
            <person name="Komine S."/>
            <person name="Tomita M."/>
            <person name="Blaxter M."/>
            <person name="Arakawa K."/>
        </authorList>
    </citation>
    <scope>NUCLEOTIDE SEQUENCE [LARGE SCALE GENOMIC DNA]</scope>
    <source>
        <strain evidence="3">Z151</strain>
    </source>
</reference>
<dbReference type="AlphaFoldDB" id="A0A1W0WDR1"/>
<protein>
    <submittedName>
        <fullName evidence="2">Uncharacterized protein</fullName>
    </submittedName>
</protein>
<sequence length="270" mass="27947">MFLGDLIRGFWNGTCSVFHHLNPFDNAARHPGQGGAMDVDESFHLGSGPASRTRTRLPHVPSPSSPDVALNRRSYQPKAAAVSTTPLLGRRPLASSSPSRVTTATSATTVSSVSSTPARLLPAIGRRAPLSSAGSTPHPAKSAAGRASVNRKSSPTRKLIASGIGNRTRSRSRARSPAKITQDFGEVVSEVKAVVKKAAVKKAGVVKKKAASAGKGSAGKTSAGKVAGRGRPRRVDNAGVKTPQELSAKKAVRKASASTGARRAAKKVKL</sequence>
<proteinExistence type="predicted"/>
<accession>A0A1W0WDR1</accession>
<evidence type="ECO:0000256" key="1">
    <source>
        <dbReference type="SAM" id="MobiDB-lite"/>
    </source>
</evidence>
<name>A0A1W0WDR1_HYPEX</name>
<gene>
    <name evidence="2" type="ORF">BV898_12390</name>
</gene>
<feature type="compositionally biased region" description="Low complexity" evidence="1">
    <location>
        <begin position="94"/>
        <end position="119"/>
    </location>
</feature>
<evidence type="ECO:0000313" key="2">
    <source>
        <dbReference type="EMBL" id="OQV13355.1"/>
    </source>
</evidence>
<dbReference type="Proteomes" id="UP000192578">
    <property type="component" value="Unassembled WGS sequence"/>
</dbReference>
<organism evidence="2 3">
    <name type="scientific">Hypsibius exemplaris</name>
    <name type="common">Freshwater tardigrade</name>
    <dbReference type="NCBI Taxonomy" id="2072580"/>
    <lineage>
        <taxon>Eukaryota</taxon>
        <taxon>Metazoa</taxon>
        <taxon>Ecdysozoa</taxon>
        <taxon>Tardigrada</taxon>
        <taxon>Eutardigrada</taxon>
        <taxon>Parachela</taxon>
        <taxon>Hypsibioidea</taxon>
        <taxon>Hypsibiidae</taxon>
        <taxon>Hypsibius</taxon>
    </lineage>
</organism>